<feature type="region of interest" description="Disordered" evidence="1">
    <location>
        <begin position="150"/>
        <end position="188"/>
    </location>
</feature>
<feature type="compositionally biased region" description="Basic and acidic residues" evidence="1">
    <location>
        <begin position="150"/>
        <end position="159"/>
    </location>
</feature>
<evidence type="ECO:0000313" key="4">
    <source>
        <dbReference type="EMBL" id="BAU81738.1"/>
    </source>
</evidence>
<reference evidence="4 5" key="1">
    <citation type="journal article" date="2016" name="Genome Announc.">
        <title>Complete Genome Sequence of Thiostrepton-Producing Streptomyces laurentii ATCC 31255.</title>
        <authorList>
            <person name="Doi K."/>
            <person name="Fujino Y."/>
            <person name="Nagayoshi Y."/>
            <person name="Ohshima T."/>
            <person name="Ogata S."/>
        </authorList>
    </citation>
    <scope>NUCLEOTIDE SEQUENCE [LARGE SCALE GENOMIC DNA]</scope>
    <source>
        <strain evidence="4 5">ATCC 31255</strain>
    </source>
</reference>
<organism evidence="4 5">
    <name type="scientific">Streptomyces laurentii</name>
    <dbReference type="NCBI Taxonomy" id="39478"/>
    <lineage>
        <taxon>Bacteria</taxon>
        <taxon>Bacillati</taxon>
        <taxon>Actinomycetota</taxon>
        <taxon>Actinomycetes</taxon>
        <taxon>Kitasatosporales</taxon>
        <taxon>Streptomycetaceae</taxon>
        <taxon>Streptomyces</taxon>
    </lineage>
</organism>
<feature type="compositionally biased region" description="Low complexity" evidence="1">
    <location>
        <begin position="59"/>
        <end position="96"/>
    </location>
</feature>
<sequence length="385" mass="40494">MWPGQQPPGGEQNPQDQSQNPYAQPGPQPGYGAPNPQHPQQPNPYQQPTMPAGFGQASPNPGQHPNPGQQPGQQPNPYQQPAQPGGYGQPNPYQQPTMPAGQYAVPGPPMPGGGDGEKKKQTTVVAIVAAVAVLAAAGVAGYLVLGKDDDKKNQAEDPKAPPSSSQPSSSASPSLANPRAGASHQPTIPGWKVVYNPKYGTLFDVPPEWEVSKPGVITFFEDEAKGDGSPVVTMTSPAHFKSNWCTYDTDKNGTEETWGLSTAGTKGGQGAKNTDEAAFNEAGNWVWAGYAQHMPKGTIKVTKAVEYTTTSGLKGSMATATAPNIKKRNKCESDGKSVAFSFKNAKGDYSSFVLYAAKGVNDELPDATVQKILATVRLAPETPES</sequence>
<protein>
    <recommendedName>
        <fullName evidence="3">DUF8017 domain-containing protein</fullName>
    </recommendedName>
</protein>
<keyword evidence="2" id="KW-0812">Transmembrane</keyword>
<name>A0A161JGC4_STRLU</name>
<dbReference type="Pfam" id="PF26056">
    <property type="entry name" value="DUF8017"/>
    <property type="match status" value="1"/>
</dbReference>
<accession>A0A161JGC4</accession>
<proteinExistence type="predicted"/>
<dbReference type="Proteomes" id="UP000217676">
    <property type="component" value="Chromosome"/>
</dbReference>
<feature type="domain" description="DUF8017" evidence="3">
    <location>
        <begin position="185"/>
        <end position="380"/>
    </location>
</feature>
<feature type="compositionally biased region" description="Low complexity" evidence="1">
    <location>
        <begin position="162"/>
        <end position="180"/>
    </location>
</feature>
<keyword evidence="2" id="KW-0472">Membrane</keyword>
<evidence type="ECO:0000256" key="2">
    <source>
        <dbReference type="SAM" id="Phobius"/>
    </source>
</evidence>
<feature type="region of interest" description="Disordered" evidence="1">
    <location>
        <begin position="1"/>
        <end position="118"/>
    </location>
</feature>
<keyword evidence="2" id="KW-1133">Transmembrane helix</keyword>
<feature type="compositionally biased region" description="Low complexity" evidence="1">
    <location>
        <begin position="1"/>
        <end position="35"/>
    </location>
</feature>
<dbReference type="InterPro" id="IPR058330">
    <property type="entry name" value="DUF8017"/>
</dbReference>
<dbReference type="AlphaFoldDB" id="A0A161JGC4"/>
<dbReference type="KEGG" id="slau:SLA_0784"/>
<evidence type="ECO:0000259" key="3">
    <source>
        <dbReference type="Pfam" id="PF26056"/>
    </source>
</evidence>
<evidence type="ECO:0000313" key="5">
    <source>
        <dbReference type="Proteomes" id="UP000217676"/>
    </source>
</evidence>
<dbReference type="EMBL" id="AP017424">
    <property type="protein sequence ID" value="BAU81738.1"/>
    <property type="molecule type" value="Genomic_DNA"/>
</dbReference>
<gene>
    <name evidence="4" type="ORF">SLA_0784</name>
</gene>
<keyword evidence="5" id="KW-1185">Reference proteome</keyword>
<feature type="transmembrane region" description="Helical" evidence="2">
    <location>
        <begin position="124"/>
        <end position="145"/>
    </location>
</feature>
<evidence type="ECO:0000256" key="1">
    <source>
        <dbReference type="SAM" id="MobiDB-lite"/>
    </source>
</evidence>